<dbReference type="InterPro" id="IPR012224">
    <property type="entry name" value="Pept_S1A_FX"/>
</dbReference>
<dbReference type="GeneTree" id="ENSGT00940000157694"/>
<dbReference type="GeneID" id="114596454"/>
<dbReference type="SMART" id="SM00069">
    <property type="entry name" value="GLA"/>
    <property type="match status" value="1"/>
</dbReference>
<dbReference type="AlphaFoldDB" id="A0A670J786"/>
<feature type="domain" description="Peptidase S1" evidence="20">
    <location>
        <begin position="261"/>
        <end position="493"/>
    </location>
</feature>
<dbReference type="GO" id="GO:0044469">
    <property type="term" value="P:venom-mediated blood coagulation"/>
    <property type="evidence" value="ECO:0007669"/>
    <property type="project" value="UniProtKB-ARBA"/>
</dbReference>
<name>A0A670J786_PODMU</name>
<evidence type="ECO:0000256" key="16">
    <source>
        <dbReference type="PROSITE-ProRule" id="PRU00076"/>
    </source>
</evidence>
<keyword evidence="23" id="KW-1185">Reference proteome</keyword>
<feature type="region of interest" description="Disordered" evidence="18">
    <location>
        <begin position="234"/>
        <end position="253"/>
    </location>
</feature>
<dbReference type="GO" id="GO:0005615">
    <property type="term" value="C:extracellular space"/>
    <property type="evidence" value="ECO:0007669"/>
    <property type="project" value="TreeGrafter"/>
</dbReference>
<evidence type="ECO:0000256" key="17">
    <source>
        <dbReference type="RuleBase" id="RU363034"/>
    </source>
</evidence>
<evidence type="ECO:0000256" key="11">
    <source>
        <dbReference type="ARBA" id="ARBA00022801"/>
    </source>
</evidence>
<evidence type="ECO:0000256" key="8">
    <source>
        <dbReference type="ARBA" id="ARBA00022670"/>
    </source>
</evidence>
<dbReference type="GO" id="GO:0004252">
    <property type="term" value="F:serine-type endopeptidase activity"/>
    <property type="evidence" value="ECO:0007669"/>
    <property type="project" value="UniProtKB-EC"/>
</dbReference>
<dbReference type="GO" id="GO:0007596">
    <property type="term" value="P:blood coagulation"/>
    <property type="evidence" value="ECO:0007669"/>
    <property type="project" value="InterPro"/>
</dbReference>
<comment type="subcellular location">
    <subcellularLocation>
        <location evidence="2">Secreted</location>
    </subcellularLocation>
</comment>
<comment type="catalytic activity">
    <reaction evidence="1">
        <text>Selective cleavage of Arg-|-Thr and then Arg-|-Ile bonds in prothrombin to form thrombin.</text>
        <dbReference type="EC" id="3.4.21.6"/>
    </reaction>
</comment>
<evidence type="ECO:0000259" key="21">
    <source>
        <dbReference type="PROSITE" id="PS50998"/>
    </source>
</evidence>
<keyword evidence="10" id="KW-0677">Repeat</keyword>
<dbReference type="PIRSF" id="PIRSF001143">
    <property type="entry name" value="Factor_X"/>
    <property type="match status" value="1"/>
</dbReference>
<dbReference type="InterPro" id="IPR018114">
    <property type="entry name" value="TRYPSIN_HIS"/>
</dbReference>
<dbReference type="PROSITE" id="PS00135">
    <property type="entry name" value="TRYPSIN_SER"/>
    <property type="match status" value="1"/>
</dbReference>
<dbReference type="InterPro" id="IPR001881">
    <property type="entry name" value="EGF-like_Ca-bd_dom"/>
</dbReference>
<dbReference type="PROSITE" id="PS50240">
    <property type="entry name" value="TRYPSIN_DOM"/>
    <property type="match status" value="1"/>
</dbReference>
<keyword evidence="13 16" id="KW-1015">Disulfide bond</keyword>
<organism evidence="22 23">
    <name type="scientific">Podarcis muralis</name>
    <name type="common">Wall lizard</name>
    <name type="synonym">Lacerta muralis</name>
    <dbReference type="NCBI Taxonomy" id="64176"/>
    <lineage>
        <taxon>Eukaryota</taxon>
        <taxon>Metazoa</taxon>
        <taxon>Chordata</taxon>
        <taxon>Craniata</taxon>
        <taxon>Vertebrata</taxon>
        <taxon>Euteleostomi</taxon>
        <taxon>Lepidosauria</taxon>
        <taxon>Squamata</taxon>
        <taxon>Bifurcata</taxon>
        <taxon>Unidentata</taxon>
        <taxon>Episquamata</taxon>
        <taxon>Laterata</taxon>
        <taxon>Lacertibaenia</taxon>
        <taxon>Lacertidae</taxon>
        <taxon>Podarcis</taxon>
    </lineage>
</organism>
<dbReference type="PANTHER" id="PTHR24278:SF28">
    <property type="entry name" value="COAGULATION FACTOR X"/>
    <property type="match status" value="1"/>
</dbReference>
<dbReference type="PROSITE" id="PS50026">
    <property type="entry name" value="EGF_3"/>
    <property type="match status" value="1"/>
</dbReference>
<dbReference type="FunFam" id="2.10.25.10:FF:000162">
    <property type="entry name" value="Coagulation factor X (Predicted)"/>
    <property type="match status" value="1"/>
</dbReference>
<dbReference type="GO" id="GO:0032008">
    <property type="term" value="P:positive regulation of TOR signaling"/>
    <property type="evidence" value="ECO:0007669"/>
    <property type="project" value="Ensembl"/>
</dbReference>
<evidence type="ECO:0000256" key="9">
    <source>
        <dbReference type="ARBA" id="ARBA00022729"/>
    </source>
</evidence>
<dbReference type="PROSITE" id="PS50998">
    <property type="entry name" value="GLA_2"/>
    <property type="match status" value="1"/>
</dbReference>
<dbReference type="GO" id="GO:0005509">
    <property type="term" value="F:calcium ion binding"/>
    <property type="evidence" value="ECO:0007669"/>
    <property type="project" value="InterPro"/>
</dbReference>
<dbReference type="InterPro" id="IPR009003">
    <property type="entry name" value="Peptidase_S1_PA"/>
</dbReference>
<dbReference type="CDD" id="cd00190">
    <property type="entry name" value="Tryp_SPc"/>
    <property type="match status" value="1"/>
</dbReference>
<dbReference type="Pfam" id="PF14670">
    <property type="entry name" value="FXa_inhibition"/>
    <property type="match status" value="1"/>
</dbReference>
<evidence type="ECO:0000256" key="1">
    <source>
        <dbReference type="ARBA" id="ARBA00001239"/>
    </source>
</evidence>
<evidence type="ECO:0000256" key="7">
    <source>
        <dbReference type="ARBA" id="ARBA00022536"/>
    </source>
</evidence>
<dbReference type="SUPFAM" id="SSF50494">
    <property type="entry name" value="Trypsin-like serine proteases"/>
    <property type="match status" value="1"/>
</dbReference>
<feature type="compositionally biased region" description="Acidic residues" evidence="18">
    <location>
        <begin position="240"/>
        <end position="253"/>
    </location>
</feature>
<dbReference type="FunFam" id="2.40.10.10:FF:000013">
    <property type="entry name" value="Coagulation factor X"/>
    <property type="match status" value="1"/>
</dbReference>
<dbReference type="InterPro" id="IPR018097">
    <property type="entry name" value="EGF_Ca-bd_CS"/>
</dbReference>
<keyword evidence="11 17" id="KW-0378">Hydrolase</keyword>
<feature type="domain" description="Gla" evidence="21">
    <location>
        <begin position="76"/>
        <end position="122"/>
    </location>
</feature>
<keyword evidence="9" id="KW-0732">Signal</keyword>
<dbReference type="KEGG" id="pmua:114596454"/>
<dbReference type="PROSITE" id="PS00022">
    <property type="entry name" value="EGF_1"/>
    <property type="match status" value="1"/>
</dbReference>
<dbReference type="PRINTS" id="PR00722">
    <property type="entry name" value="CHYMOTRYPSIN"/>
</dbReference>
<accession>A0A670J786</accession>
<evidence type="ECO:0000313" key="22">
    <source>
        <dbReference type="Ensembl" id="ENSPMRP00000019152.1"/>
    </source>
</evidence>
<dbReference type="PROSITE" id="PS00011">
    <property type="entry name" value="GLA_1"/>
    <property type="match status" value="1"/>
</dbReference>
<dbReference type="PROSITE" id="PS01187">
    <property type="entry name" value="EGF_CA"/>
    <property type="match status" value="1"/>
</dbReference>
<dbReference type="SUPFAM" id="SSF57630">
    <property type="entry name" value="GLA-domain"/>
    <property type="match status" value="1"/>
</dbReference>
<evidence type="ECO:0000256" key="2">
    <source>
        <dbReference type="ARBA" id="ARBA00004613"/>
    </source>
</evidence>
<dbReference type="Gene3D" id="2.40.10.10">
    <property type="entry name" value="Trypsin-like serine proteases"/>
    <property type="match status" value="2"/>
</dbReference>
<dbReference type="PRINTS" id="PR00001">
    <property type="entry name" value="GLABLOOD"/>
</dbReference>
<evidence type="ECO:0000259" key="20">
    <source>
        <dbReference type="PROSITE" id="PS50240"/>
    </source>
</evidence>
<feature type="disulfide bond" evidence="16">
    <location>
        <begin position="148"/>
        <end position="157"/>
    </location>
</feature>
<evidence type="ECO:0000259" key="19">
    <source>
        <dbReference type="PROSITE" id="PS50026"/>
    </source>
</evidence>
<dbReference type="PROSITE" id="PS01186">
    <property type="entry name" value="EGF_2"/>
    <property type="match status" value="1"/>
</dbReference>
<feature type="active site" description="Charge relay system" evidence="15">
    <location>
        <position position="445"/>
    </location>
</feature>
<dbReference type="InterPro" id="IPR001314">
    <property type="entry name" value="Peptidase_S1A"/>
</dbReference>
<dbReference type="SMART" id="SM00179">
    <property type="entry name" value="EGF_CA"/>
    <property type="match status" value="1"/>
</dbReference>
<dbReference type="InterPro" id="IPR000742">
    <property type="entry name" value="EGF"/>
</dbReference>
<dbReference type="Ensembl" id="ENSPMRT00000020332.1">
    <property type="protein sequence ID" value="ENSPMRP00000019152.1"/>
    <property type="gene ID" value="ENSPMRG00000012514.1"/>
</dbReference>
<dbReference type="InterPro" id="IPR050442">
    <property type="entry name" value="Peptidase_S1_coag_factors"/>
</dbReference>
<proteinExistence type="inferred from homology"/>
<comment type="similarity">
    <text evidence="3">Belongs to the peptidase S1 family. Snake venom subfamily.</text>
</comment>
<dbReference type="RefSeq" id="XP_028583912.1">
    <property type="nucleotide sequence ID" value="XM_028728079.1"/>
</dbReference>
<dbReference type="EC" id="3.4.21.6" evidence="4"/>
<dbReference type="InterPro" id="IPR043504">
    <property type="entry name" value="Peptidase_S1_PA_chymotrypsin"/>
</dbReference>
<dbReference type="GO" id="GO:0006508">
    <property type="term" value="P:proteolysis"/>
    <property type="evidence" value="ECO:0007669"/>
    <property type="project" value="UniProtKB-KW"/>
</dbReference>
<keyword evidence="8 17" id="KW-0645">Protease</keyword>
<dbReference type="SMART" id="SM00020">
    <property type="entry name" value="Tryp_SPc"/>
    <property type="match status" value="1"/>
</dbReference>
<dbReference type="PANTHER" id="PTHR24278">
    <property type="entry name" value="COAGULATION FACTOR"/>
    <property type="match status" value="1"/>
</dbReference>
<dbReference type="Gene3D" id="4.10.740.10">
    <property type="entry name" value="Coagulation Factor IX"/>
    <property type="match status" value="1"/>
</dbReference>
<evidence type="ECO:0000256" key="12">
    <source>
        <dbReference type="ARBA" id="ARBA00022837"/>
    </source>
</evidence>
<dbReference type="Proteomes" id="UP000472272">
    <property type="component" value="Chromosome 4"/>
</dbReference>
<reference evidence="22" key="2">
    <citation type="submission" date="2025-08" db="UniProtKB">
        <authorList>
            <consortium name="Ensembl"/>
        </authorList>
    </citation>
    <scope>IDENTIFICATION</scope>
</reference>
<gene>
    <name evidence="22" type="primary">F10</name>
</gene>
<comment type="caution">
    <text evidence="16">Lacks conserved residue(s) required for the propagation of feature annotation.</text>
</comment>
<evidence type="ECO:0000256" key="10">
    <source>
        <dbReference type="ARBA" id="ARBA00022737"/>
    </source>
</evidence>
<dbReference type="Pfam" id="PF00008">
    <property type="entry name" value="EGF"/>
    <property type="match status" value="1"/>
</dbReference>
<evidence type="ECO:0000256" key="18">
    <source>
        <dbReference type="SAM" id="MobiDB-lite"/>
    </source>
</evidence>
<evidence type="ECO:0000256" key="4">
    <source>
        <dbReference type="ARBA" id="ARBA00012181"/>
    </source>
</evidence>
<keyword evidence="6" id="KW-0964">Secreted</keyword>
<dbReference type="FunFam" id="4.10.740.10:FF:000001">
    <property type="entry name" value="vitamin K-dependent protein S"/>
    <property type="match status" value="1"/>
</dbReference>
<evidence type="ECO:0000256" key="13">
    <source>
        <dbReference type="ARBA" id="ARBA00023157"/>
    </source>
</evidence>
<dbReference type="PROSITE" id="PS00010">
    <property type="entry name" value="ASX_HYDROXYL"/>
    <property type="match status" value="1"/>
</dbReference>
<dbReference type="InterPro" id="IPR035972">
    <property type="entry name" value="GLA-like_dom_SF"/>
</dbReference>
<keyword evidence="5" id="KW-0301">Gamma-carboxyglutamic acid</keyword>
<reference evidence="22 23" key="1">
    <citation type="journal article" date="2019" name="Proc. Natl. Acad. Sci. U.S.A.">
        <title>Regulatory changes in pterin and carotenoid genes underlie balanced color polymorphisms in the wall lizard.</title>
        <authorList>
            <person name="Andrade P."/>
            <person name="Pinho C."/>
            <person name="Perez I de Lanuza G."/>
            <person name="Afonso S."/>
            <person name="Brejcha J."/>
            <person name="Rubin C.J."/>
            <person name="Wallerman O."/>
            <person name="Pereira P."/>
            <person name="Sabatino S.J."/>
            <person name="Bellati A."/>
            <person name="Pellitteri-Rosa D."/>
            <person name="Bosakova Z."/>
            <person name="Bunikis I."/>
            <person name="Carretero M.A."/>
            <person name="Feiner N."/>
            <person name="Marsik P."/>
            <person name="Pauperio F."/>
            <person name="Salvi D."/>
            <person name="Soler L."/>
            <person name="While G.M."/>
            <person name="Uller T."/>
            <person name="Font E."/>
            <person name="Andersson L."/>
            <person name="Carneiro M."/>
        </authorList>
    </citation>
    <scope>NUCLEOTIDE SEQUENCE</scope>
</reference>
<evidence type="ECO:0000256" key="14">
    <source>
        <dbReference type="ARBA" id="ARBA00023180"/>
    </source>
</evidence>
<dbReference type="Gene3D" id="2.10.25.10">
    <property type="entry name" value="Laminin"/>
    <property type="match status" value="2"/>
</dbReference>
<dbReference type="Pfam" id="PF00594">
    <property type="entry name" value="Gla"/>
    <property type="match status" value="1"/>
</dbReference>
<evidence type="ECO:0000256" key="3">
    <source>
        <dbReference type="ARBA" id="ARBA00009228"/>
    </source>
</evidence>
<reference evidence="22" key="3">
    <citation type="submission" date="2025-09" db="UniProtKB">
        <authorList>
            <consortium name="Ensembl"/>
        </authorList>
    </citation>
    <scope>IDENTIFICATION</scope>
</reference>
<feature type="active site" description="Charge relay system" evidence="15">
    <location>
        <position position="348"/>
    </location>
</feature>
<dbReference type="InterPro" id="IPR001254">
    <property type="entry name" value="Trypsin_dom"/>
</dbReference>
<sequence length="496" mass="55611">MCDKRCSPATGSVLFEPYSRLAPAVEQCVVFPRIGTMASQLFLILILTSLSSFLKAERNVFLQDKKANNFLERAKRANSPFEEFRQGNIERECMEERCSKEEAREAFENQEKTEEFWNVYVDGDQCASNPCHDRGTCKDGINKYTCTCLDGYDGPNCDSVIQRSCKLQNGGCKQFCKLVENNIECFCANGYILENNGQSCIPTVPYPCGRIQKKKVAKREASYLEELDYNDTQIFPSPDSQDEEPLYGVEEDPDEDRDVRIVNGEDCKLGQCPWQALLIDDAGEGFCGGTILNPMYVLTAAHCINQTKSLKVVVGEVNTTVSARTGTVHTVEKIYVHQKFVLATYDYDIALIQLKTPIQFSENVIPACLPTADFANQVLMRAGKGMISGFGRLHERGRVSTTLKKIDVPYVERHICKLSSNFPITENMFCAGYHTVAQDACQGDSGGPHVTQYGDTYFVTGVISWGEGCAREGKYGIYTKVSRFIGWLRRIMRPKL</sequence>
<keyword evidence="7 16" id="KW-0245">EGF-like domain</keyword>
<dbReference type="OrthoDB" id="6380398at2759"/>
<evidence type="ECO:0000256" key="6">
    <source>
        <dbReference type="ARBA" id="ARBA00022525"/>
    </source>
</evidence>
<dbReference type="GO" id="GO:0005543">
    <property type="term" value="F:phospholipid binding"/>
    <property type="evidence" value="ECO:0007669"/>
    <property type="project" value="Ensembl"/>
</dbReference>
<keyword evidence="12" id="KW-0106">Calcium</keyword>
<keyword evidence="14" id="KW-0325">Glycoprotein</keyword>
<feature type="domain" description="EGF-like" evidence="19">
    <location>
        <begin position="122"/>
        <end position="158"/>
    </location>
</feature>
<feature type="active site" description="Charge relay system" evidence="15">
    <location>
        <position position="302"/>
    </location>
</feature>
<dbReference type="InterPro" id="IPR033116">
    <property type="entry name" value="TRYPSIN_SER"/>
</dbReference>
<keyword evidence="17" id="KW-0720">Serine protease</keyword>
<dbReference type="PROSITE" id="PS00134">
    <property type="entry name" value="TRYPSIN_HIS"/>
    <property type="match status" value="1"/>
</dbReference>
<evidence type="ECO:0000256" key="15">
    <source>
        <dbReference type="PIRSR" id="PIRSR001143-1"/>
    </source>
</evidence>
<dbReference type="Pfam" id="PF00089">
    <property type="entry name" value="Trypsin"/>
    <property type="match status" value="1"/>
</dbReference>
<dbReference type="CTD" id="2159"/>
<dbReference type="OMA" id="QKDWAEA"/>
<evidence type="ECO:0000313" key="23">
    <source>
        <dbReference type="Proteomes" id="UP000472272"/>
    </source>
</evidence>
<evidence type="ECO:0000256" key="5">
    <source>
        <dbReference type="ARBA" id="ARBA00022479"/>
    </source>
</evidence>
<dbReference type="CDD" id="cd00054">
    <property type="entry name" value="EGF_CA"/>
    <property type="match status" value="1"/>
</dbReference>
<protein>
    <recommendedName>
        <fullName evidence="4">coagulation factor Xa</fullName>
        <ecNumber evidence="4">3.4.21.6</ecNumber>
    </recommendedName>
</protein>
<dbReference type="InterPro" id="IPR017857">
    <property type="entry name" value="Coagulation_fac-like_Gla_dom"/>
</dbReference>
<dbReference type="InterPro" id="IPR000294">
    <property type="entry name" value="GLA_domain"/>
</dbReference>
<dbReference type="SMART" id="SM00181">
    <property type="entry name" value="EGF"/>
    <property type="match status" value="2"/>
</dbReference>
<dbReference type="InterPro" id="IPR000152">
    <property type="entry name" value="EGF-type_Asp/Asn_hydroxyl_site"/>
</dbReference>